<evidence type="ECO:0000313" key="1">
    <source>
        <dbReference type="EMBL" id="EZK38972.1"/>
    </source>
</evidence>
<organism evidence="1 2">
    <name type="scientific">Francisella tularensis subsp. tularensis str. SCHU S4 substr. FSC237</name>
    <dbReference type="NCBI Taxonomy" id="1341660"/>
    <lineage>
        <taxon>Bacteria</taxon>
        <taxon>Pseudomonadati</taxon>
        <taxon>Pseudomonadota</taxon>
        <taxon>Gammaproteobacteria</taxon>
        <taxon>Thiotrichales</taxon>
        <taxon>Francisellaceae</taxon>
        <taxon>Francisella</taxon>
    </lineage>
</organism>
<dbReference type="Proteomes" id="UP000023806">
    <property type="component" value="Unassembled WGS sequence"/>
</dbReference>
<dbReference type="AlphaFoldDB" id="A0AAD3AU18"/>
<protein>
    <submittedName>
        <fullName evidence="1">Uncharacterized protein</fullName>
    </submittedName>
</protein>
<dbReference type="RefSeq" id="WP_003022354.1">
    <property type="nucleotide sequence ID" value="NZ_KK211923.1"/>
</dbReference>
<reference evidence="1 2" key="1">
    <citation type="submission" date="2014-03" db="EMBL/GenBank/DDBJ databases">
        <title>The Genome Sequence of Francisella tularensis subsp. tularensis str. SCHU S4 substr. FSC043.</title>
        <authorList>
            <consortium name="The Broad Institute Genomics Platform"/>
            <consortium name="The Broad Institute Genome Sequencing Center for Infectious Disease"/>
            <person name="Chapman S.B."/>
            <person name="Guina T."/>
            <person name="Gelhaus C."/>
            <person name="Comer J."/>
            <person name="Sellati T."/>
            <person name="Sjostedt A."/>
            <person name="Young S.K."/>
            <person name="Zeng Q."/>
            <person name="Gargeya S."/>
            <person name="Abouelleil A."/>
            <person name="Alvarado L."/>
            <person name="Chapman S.B."/>
            <person name="Gainer-Dewar J."/>
            <person name="Goldberg J."/>
            <person name="Griggs A."/>
            <person name="Gujja S."/>
            <person name="Hansen M."/>
            <person name="Howarth C."/>
            <person name="Imamovic A."/>
            <person name="Larimer J."/>
            <person name="Murphy C."/>
            <person name="Naylor J."/>
            <person name="Pearson M."/>
            <person name="Poon T.W."/>
            <person name="Priest M."/>
            <person name="Roberts A."/>
            <person name="Saif S."/>
            <person name="Shea T."/>
            <person name="Sykes S."/>
            <person name="Wortman J."/>
            <person name="Nusbaum C."/>
            <person name="Birren B."/>
        </authorList>
    </citation>
    <scope>NUCLEOTIDE SEQUENCE [LARGE SCALE GENOMIC DNA]</scope>
    <source>
        <strain evidence="1 2">Schu S4</strain>
    </source>
</reference>
<name>A0AAD3AU18_FRATT</name>
<sequence length="104" mass="12573">MFESQHYDGPRRLSDVNSSNRADQFRHSVISLEQNKNLFSLISKITLLDRYANIYFETEDTKNIENFYVKFQELFDKDVRQQLLKEFEDFVSFFSKVYPIWLIS</sequence>
<gene>
    <name evidence="1" type="ORF">P250_03759</name>
</gene>
<proteinExistence type="predicted"/>
<accession>A0AAD3AU18</accession>
<evidence type="ECO:0000313" key="2">
    <source>
        <dbReference type="Proteomes" id="UP000023806"/>
    </source>
</evidence>
<comment type="caution">
    <text evidence="1">The sequence shown here is derived from an EMBL/GenBank/DDBJ whole genome shotgun (WGS) entry which is preliminary data.</text>
</comment>
<dbReference type="EMBL" id="JIDS01000002">
    <property type="protein sequence ID" value="EZK38972.1"/>
    <property type="molecule type" value="Genomic_DNA"/>
</dbReference>